<dbReference type="Pfam" id="PF13439">
    <property type="entry name" value="Glyco_transf_4"/>
    <property type="match status" value="1"/>
</dbReference>
<evidence type="ECO:0000313" key="3">
    <source>
        <dbReference type="Proteomes" id="UP000005090"/>
    </source>
</evidence>
<dbReference type="InterPro" id="IPR050194">
    <property type="entry name" value="Glycosyltransferase_grp1"/>
</dbReference>
<protein>
    <submittedName>
        <fullName evidence="2">Glycosyltransferase</fullName>
    </submittedName>
</protein>
<dbReference type="PANTHER" id="PTHR45947">
    <property type="entry name" value="SULFOQUINOVOSYL TRANSFERASE SQD2"/>
    <property type="match status" value="1"/>
</dbReference>
<reference evidence="2 3" key="1">
    <citation type="journal article" date="2013" name="Genome Announc.">
        <title>Genome Sequence of the Obligate Gammaproteobacterial Methanotroph Methylomicrobium album Strain BG8.</title>
        <authorList>
            <person name="Kits K.D."/>
            <person name="Kalyuzhnaya M.G."/>
            <person name="Klotz M.G."/>
            <person name="Jetten M.S."/>
            <person name="Op den Camp H.J."/>
            <person name="Vuilleumier S."/>
            <person name="Bringel F."/>
            <person name="Dispirito A.A."/>
            <person name="Murrell J.C."/>
            <person name="Bruce D."/>
            <person name="Cheng J.F."/>
            <person name="Copeland A."/>
            <person name="Goodwin L."/>
            <person name="Hauser L."/>
            <person name="Lajus A."/>
            <person name="Land M.L."/>
            <person name="Lapidus A."/>
            <person name="Lucas S."/>
            <person name="Medigue C."/>
            <person name="Pitluck S."/>
            <person name="Woyke T."/>
            <person name="Zeytun A."/>
            <person name="Stein L.Y."/>
        </authorList>
    </citation>
    <scope>NUCLEOTIDE SEQUENCE [LARGE SCALE GENOMIC DNA]</scope>
    <source>
        <strain evidence="2 3">BG8</strain>
    </source>
</reference>
<dbReference type="HOGENOM" id="CLU_009583_2_0_6"/>
<keyword evidence="3" id="KW-1185">Reference proteome</keyword>
<dbReference type="eggNOG" id="COG0438">
    <property type="taxonomic scope" value="Bacteria"/>
</dbReference>
<dbReference type="Proteomes" id="UP000005090">
    <property type="component" value="Chromosome"/>
</dbReference>
<evidence type="ECO:0000313" key="2">
    <source>
        <dbReference type="EMBL" id="EIC28745.1"/>
    </source>
</evidence>
<dbReference type="Gene3D" id="3.40.50.2000">
    <property type="entry name" value="Glycogen Phosphorylase B"/>
    <property type="match status" value="2"/>
</dbReference>
<accession>H8GFZ4</accession>
<dbReference type="PANTHER" id="PTHR45947:SF3">
    <property type="entry name" value="SULFOQUINOVOSYL TRANSFERASE SQD2"/>
    <property type="match status" value="1"/>
</dbReference>
<dbReference type="EMBL" id="CM001475">
    <property type="protein sequence ID" value="EIC28745.1"/>
    <property type="molecule type" value="Genomic_DNA"/>
</dbReference>
<dbReference type="AlphaFoldDB" id="H8GFZ4"/>
<dbReference type="InterPro" id="IPR028098">
    <property type="entry name" value="Glyco_trans_4-like_N"/>
</dbReference>
<evidence type="ECO:0000259" key="1">
    <source>
        <dbReference type="Pfam" id="PF13439"/>
    </source>
</evidence>
<proteinExistence type="predicted"/>
<dbReference type="RefSeq" id="WP_005370033.1">
    <property type="nucleotide sequence ID" value="NZ_CM001475.1"/>
</dbReference>
<dbReference type="GO" id="GO:0016757">
    <property type="term" value="F:glycosyltransferase activity"/>
    <property type="evidence" value="ECO:0007669"/>
    <property type="project" value="TreeGrafter"/>
</dbReference>
<keyword evidence="2" id="KW-0808">Transferase</keyword>
<dbReference type="STRING" id="686340.Metal_0922"/>
<dbReference type="CDD" id="cd03814">
    <property type="entry name" value="GT4-like"/>
    <property type="match status" value="1"/>
</dbReference>
<sequence length="342" mass="38800">MRIALITDAWHPQINGVVTTLTQTMEVLRRLGHTVELCAPDRFYTWPCPGYPNVGLAFLCGPRLRPTLQAFKPDAIHLASEGCVGFAARRYCREMGYHYTTSFHTRFPEYFKMRIGLPLWIGYGYMRWFHSESARVMVTTESMRQALAAKGFERMVIWSRGVDTDLYRPREKDFLRDERPIFAYVGRVVVEKNIEDFLKLELPGTQYVIGDGTQRPELERKYPKARFVGFQTGEMLARYMAAADAMVFPSRTDTFGLVILEALAAGVPVAAFPAPGPIDIIGRAPVGVLGADLRQAALDALKLNPADCRRHALNYSWEQSARQFLGHLTPMIRGPHETYFKT</sequence>
<dbReference type="Pfam" id="PF13692">
    <property type="entry name" value="Glyco_trans_1_4"/>
    <property type="match status" value="1"/>
</dbReference>
<dbReference type="SUPFAM" id="SSF53756">
    <property type="entry name" value="UDP-Glycosyltransferase/glycogen phosphorylase"/>
    <property type="match status" value="1"/>
</dbReference>
<gene>
    <name evidence="2" type="ORF">Metal_0922</name>
</gene>
<feature type="domain" description="Glycosyltransferase subfamily 4-like N-terminal" evidence="1">
    <location>
        <begin position="14"/>
        <end position="165"/>
    </location>
</feature>
<organism evidence="2 3">
    <name type="scientific">Methylomicrobium album BG8</name>
    <dbReference type="NCBI Taxonomy" id="686340"/>
    <lineage>
        <taxon>Bacteria</taxon>
        <taxon>Pseudomonadati</taxon>
        <taxon>Pseudomonadota</taxon>
        <taxon>Gammaproteobacteria</taxon>
        <taxon>Methylococcales</taxon>
        <taxon>Methylococcaceae</taxon>
        <taxon>Methylomicrobium</taxon>
    </lineage>
</organism>
<name>H8GFZ4_METAL</name>